<dbReference type="Proteomes" id="UP000444960">
    <property type="component" value="Unassembled WGS sequence"/>
</dbReference>
<keyword evidence="2" id="KW-1133">Transmembrane helix</keyword>
<keyword evidence="4" id="KW-1185">Reference proteome</keyword>
<organism evidence="3 4">
    <name type="scientific">Gordonia spumicola</name>
    <dbReference type="NCBI Taxonomy" id="589161"/>
    <lineage>
        <taxon>Bacteria</taxon>
        <taxon>Bacillati</taxon>
        <taxon>Actinomycetota</taxon>
        <taxon>Actinomycetes</taxon>
        <taxon>Mycobacteriales</taxon>
        <taxon>Gordoniaceae</taxon>
        <taxon>Gordonia</taxon>
    </lineage>
</organism>
<evidence type="ECO:0000256" key="1">
    <source>
        <dbReference type="SAM" id="MobiDB-lite"/>
    </source>
</evidence>
<sequence>MPDLDLYAIHGLDRRAPSEALAAQLTAQLNGAADPVQRQRLDIARAILGDPQRRARYDAQLGDPAAPPITEAILTGLAGRPAPVQAAKSVFAQPRVLAALAAFLGVLLIVVVSAVACSGGGDDSNSGRDAATPGTPSTLATKKQKPPTVYSAEYRSDDASFVPSAAMRIDSQLNLESTARKLGWTSADFGSTNTTSLSLARVTESGNIELTWCDEPSPDVPNSRMRCFAVTASSDLRLLSDAAFPQSERGTHTSKGGKVGGLFKYVRVTSGDRLPTEAITVKGGYTTLEASELVAGERDDVAYFVVPGSLKVYKATVVRD</sequence>
<feature type="transmembrane region" description="Helical" evidence="2">
    <location>
        <begin position="96"/>
        <end position="116"/>
    </location>
</feature>
<dbReference type="RefSeq" id="WP_161895241.1">
    <property type="nucleotide sequence ID" value="NZ_BJOV01000003.1"/>
</dbReference>
<gene>
    <name evidence="3" type="ORF">nbrc107696_18920</name>
</gene>
<feature type="region of interest" description="Disordered" evidence="1">
    <location>
        <begin position="120"/>
        <end position="149"/>
    </location>
</feature>
<evidence type="ECO:0000313" key="3">
    <source>
        <dbReference type="EMBL" id="GEE01446.1"/>
    </source>
</evidence>
<proteinExistence type="predicted"/>
<dbReference type="AlphaFoldDB" id="A0A7I9V7T3"/>
<keyword evidence="2" id="KW-0472">Membrane</keyword>
<evidence type="ECO:0000256" key="2">
    <source>
        <dbReference type="SAM" id="Phobius"/>
    </source>
</evidence>
<dbReference type="OrthoDB" id="4376492at2"/>
<protein>
    <submittedName>
        <fullName evidence="3">Uncharacterized protein</fullName>
    </submittedName>
</protein>
<feature type="compositionally biased region" description="Low complexity" evidence="1">
    <location>
        <begin position="120"/>
        <end position="129"/>
    </location>
</feature>
<evidence type="ECO:0000313" key="4">
    <source>
        <dbReference type="Proteomes" id="UP000444960"/>
    </source>
</evidence>
<accession>A0A7I9V7T3</accession>
<reference evidence="4" key="1">
    <citation type="submission" date="2019-06" db="EMBL/GenBank/DDBJ databases">
        <title>Gordonia isolated from sludge of a wastewater treatment plant.</title>
        <authorList>
            <person name="Tamura T."/>
            <person name="Aoyama K."/>
            <person name="Kang Y."/>
            <person name="Saito S."/>
            <person name="Akiyama N."/>
            <person name="Yazawa K."/>
            <person name="Gonoi T."/>
            <person name="Mikami Y."/>
        </authorList>
    </citation>
    <scope>NUCLEOTIDE SEQUENCE [LARGE SCALE GENOMIC DNA]</scope>
    <source>
        <strain evidence="4">NBRC 107696</strain>
    </source>
</reference>
<comment type="caution">
    <text evidence="3">The sequence shown here is derived from an EMBL/GenBank/DDBJ whole genome shotgun (WGS) entry which is preliminary data.</text>
</comment>
<name>A0A7I9V7T3_9ACTN</name>
<keyword evidence="2" id="KW-0812">Transmembrane</keyword>
<dbReference type="EMBL" id="BJOV01000003">
    <property type="protein sequence ID" value="GEE01446.1"/>
    <property type="molecule type" value="Genomic_DNA"/>
</dbReference>